<sequence length="121" mass="13817">MVIYRPPSIPTSPLKFELSRLFEDGGHLRDLLEVYGLKNLIKSPTRIGKTSSTLLDLILTNNTRRLFLSGVVDADISDHSLIYTILKTTAPRLRLIFFIDSSFDEFVCCENMFAEQKFSEN</sequence>
<feature type="non-terminal residue" evidence="1">
    <location>
        <position position="121"/>
    </location>
</feature>
<organism evidence="1 2">
    <name type="scientific">Pocillopora meandrina</name>
    <dbReference type="NCBI Taxonomy" id="46732"/>
    <lineage>
        <taxon>Eukaryota</taxon>
        <taxon>Metazoa</taxon>
        <taxon>Cnidaria</taxon>
        <taxon>Anthozoa</taxon>
        <taxon>Hexacorallia</taxon>
        <taxon>Scleractinia</taxon>
        <taxon>Astrocoeniina</taxon>
        <taxon>Pocilloporidae</taxon>
        <taxon>Pocillopora</taxon>
    </lineage>
</organism>
<dbReference type="EMBL" id="CALNXJ010000002">
    <property type="protein sequence ID" value="CAH3033539.1"/>
    <property type="molecule type" value="Genomic_DNA"/>
</dbReference>
<accession>A0AAU9VQQ2</accession>
<evidence type="ECO:0008006" key="3">
    <source>
        <dbReference type="Google" id="ProtNLM"/>
    </source>
</evidence>
<comment type="caution">
    <text evidence="1">The sequence shown here is derived from an EMBL/GenBank/DDBJ whole genome shotgun (WGS) entry which is preliminary data.</text>
</comment>
<evidence type="ECO:0000313" key="2">
    <source>
        <dbReference type="Proteomes" id="UP001159428"/>
    </source>
</evidence>
<proteinExistence type="predicted"/>
<gene>
    <name evidence="1" type="ORF">PMEA_00010127</name>
</gene>
<keyword evidence="2" id="KW-1185">Reference proteome</keyword>
<protein>
    <recommendedName>
        <fullName evidence="3">Maturase K</fullName>
    </recommendedName>
</protein>
<reference evidence="1 2" key="1">
    <citation type="submission" date="2022-05" db="EMBL/GenBank/DDBJ databases">
        <authorList>
            <consortium name="Genoscope - CEA"/>
            <person name="William W."/>
        </authorList>
    </citation>
    <scope>NUCLEOTIDE SEQUENCE [LARGE SCALE GENOMIC DNA]</scope>
</reference>
<evidence type="ECO:0000313" key="1">
    <source>
        <dbReference type="EMBL" id="CAH3033539.1"/>
    </source>
</evidence>
<name>A0AAU9VQQ2_9CNID</name>
<dbReference type="AlphaFoldDB" id="A0AAU9VQQ2"/>
<dbReference type="Proteomes" id="UP001159428">
    <property type="component" value="Unassembled WGS sequence"/>
</dbReference>